<dbReference type="GO" id="GO:0031573">
    <property type="term" value="P:mitotic intra-S DNA damage checkpoint signaling"/>
    <property type="evidence" value="ECO:0007669"/>
    <property type="project" value="TreeGrafter"/>
</dbReference>
<dbReference type="GO" id="GO:0036297">
    <property type="term" value="P:interstrand cross-link repair"/>
    <property type="evidence" value="ECO:0007669"/>
    <property type="project" value="TreeGrafter"/>
</dbReference>
<evidence type="ECO:0000256" key="4">
    <source>
        <dbReference type="ARBA" id="ARBA00023242"/>
    </source>
</evidence>
<dbReference type="PANTHER" id="PTHR32086:SF0">
    <property type="entry name" value="FANCONI ANEMIA GROUP D2 PROTEIN"/>
    <property type="match status" value="1"/>
</dbReference>
<evidence type="ECO:0000313" key="7">
    <source>
        <dbReference type="EMBL" id="GFP99763.1"/>
    </source>
</evidence>
<dbReference type="InterPro" id="IPR029448">
    <property type="entry name" value="FANCD2"/>
</dbReference>
<protein>
    <submittedName>
        <fullName evidence="7">Fanconi anemia group d2 protein homolog</fullName>
    </submittedName>
</protein>
<proteinExistence type="inferred from homology"/>
<feature type="compositionally biased region" description="Polar residues" evidence="6">
    <location>
        <begin position="831"/>
        <end position="841"/>
    </location>
</feature>
<feature type="compositionally biased region" description="Polar residues" evidence="6">
    <location>
        <begin position="890"/>
        <end position="911"/>
    </location>
</feature>
<keyword evidence="4" id="KW-0539">Nucleus</keyword>
<feature type="region of interest" description="Disordered" evidence="6">
    <location>
        <begin position="831"/>
        <end position="863"/>
    </location>
</feature>
<dbReference type="Pfam" id="PF14631">
    <property type="entry name" value="FancD2"/>
    <property type="match status" value="3"/>
</dbReference>
<dbReference type="EMBL" id="BMAC01000587">
    <property type="protein sequence ID" value="GFP99763.1"/>
    <property type="molecule type" value="Genomic_DNA"/>
</dbReference>
<feature type="compositionally biased region" description="Polar residues" evidence="6">
    <location>
        <begin position="849"/>
        <end position="858"/>
    </location>
</feature>
<keyword evidence="2" id="KW-1017">Isopeptide bond</keyword>
<evidence type="ECO:0000256" key="1">
    <source>
        <dbReference type="ARBA" id="ARBA00004123"/>
    </source>
</evidence>
<comment type="similarity">
    <text evidence="5">Belongs to the Fanconi anemia protein FANCD2 family.</text>
</comment>
<dbReference type="GO" id="GO:0007129">
    <property type="term" value="P:homologous chromosome pairing at meiosis"/>
    <property type="evidence" value="ECO:0007669"/>
    <property type="project" value="TreeGrafter"/>
</dbReference>
<gene>
    <name evidence="7" type="ORF">PHJA_002120400</name>
</gene>
<name>A0A830CVB1_9LAMI</name>
<comment type="caution">
    <text evidence="7">The sequence shown here is derived from an EMBL/GenBank/DDBJ whole genome shotgun (WGS) entry which is preliminary data.</text>
</comment>
<evidence type="ECO:0000313" key="8">
    <source>
        <dbReference type="Proteomes" id="UP000653305"/>
    </source>
</evidence>
<evidence type="ECO:0000256" key="2">
    <source>
        <dbReference type="ARBA" id="ARBA00022499"/>
    </source>
</evidence>
<accession>A0A830CVB1</accession>
<keyword evidence="3" id="KW-0832">Ubl conjugation</keyword>
<dbReference type="OrthoDB" id="27031at2759"/>
<dbReference type="Proteomes" id="UP000653305">
    <property type="component" value="Unassembled WGS sequence"/>
</dbReference>
<keyword evidence="8" id="KW-1185">Reference proteome</keyword>
<sequence length="1356" mass="152065">MLSRKRPSKPNSPFVPPFAQPQPAKLLKPTTTAAAAAQNEPASAERKTTPLPQTQSQIDKMVSVLADAGCTLINPAGPPCLPSDLYNFRQRLDGIFSDDSQLRSQFLKGFSEYISSTSNLRRVLLPTHRDGFGPVTSESLVRLLLLIKSIQQDLLDMLLEKLPEYFDGDLNVGGCGPSSLLRLDEDVARLILNQFRWLDFLINSKGFVEKLLQVLSICPHHLKKEIIEALPEIIGDQNNETVVSSLQQMLQEDSSIIVPVLDSFSNLNLEDLLQDQVIAIALSCIRTIDMEHMPYLLRFLLLSAKASNARRIFSQIREQLKFLGASPARASQLSKLKGKSVVDNTEASILDSLRSSLRFKNILCLELLKELKSLDEARDHKVIDIWLLTLIFMNSESLQKSVEKLFKKKIVDGCFQDHMFDQCVHGIKDLPKDFIRTFLSLSAYLLGCKEQRAQEFGIHIYICLFEEFDDAYTRQEVLGALLTHVGSGVWYEVSAALDAMVKLASKKPQELISLSSYITGILDYLEGFSVASLHKINNSDLMYKKMGLIGTLKIVSYIADANNTSLPPLSQRSNYEEAVELLKLSLDSCKQLPLPLIFFYEELISTLQSKTLHPTIVEWVGKQVVEFEPTYLSDLDGGNLAVSDLSYGLEGELWMNLDGDISPICLNILPLVFPLFRSTSPLQVLPTKFVLLSVVERLANQGSLGGIDALLGCPFHLPSSKLFSELSWQSLTAKQKQIAILSLYFAANWMRELLNIFSRQVVEECNSISQATKEDIILKLLKRLRNLVFVECLLDNILKKHPVLLPELYRNWELSPVIEFGHVKDSENMSQALKESRSISQNRKRNRGKSSLPSVNSNSEEKLKQPTIVDVWRKAGSIPSQEAPKEDVSVMSSKTTQSESEGNQADNSNIPQDAEISAPLKCLEAQKYKFRPLSVDCYSLIACLENNQGSCCADPSAELPLHLYLIRDLHQKLVHLSPTRKQSFARCSNTPPGLSGLQPNDFLSKIPSLFPYLRKNFDRARSILREGAKTCEEHWIAQCSLAANPEIIKTSISASPALTSISVFKETLLCFGKMLHLPDLLKEKTILSDLLQAFQPMEIPDCFFQGLQLIPSPGNMDYLYCGAYIFLGSVFDVAMDFSFTLASEVLLTLEFMITSVHMFLSGSLCQNGKDTCTSFSKEIVPFLCNKLGSYAKKLLMHKCDKDDVDGSLKTKVPSSVTEIEDDNQTFPTLCPATMIVWYRVMHEENISALNNLVKEIALLEKPRGGAKEENLQRLLNKILQSVDVFVSLINVCRNNDKVNVHAMAVKYGGKFIDSFLKVFSPVFDFLQAQFQMHKDLILNLIKELQKATRTIQTTMF</sequence>
<reference evidence="7" key="1">
    <citation type="submission" date="2020-07" db="EMBL/GenBank/DDBJ databases">
        <title>Ethylene signaling mediates host invasion by parasitic plants.</title>
        <authorList>
            <person name="Yoshida S."/>
        </authorList>
    </citation>
    <scope>NUCLEOTIDE SEQUENCE</scope>
    <source>
        <strain evidence="7">Okayama</strain>
    </source>
</reference>
<comment type="subcellular location">
    <subcellularLocation>
        <location evidence="1">Nucleus</location>
    </subcellularLocation>
</comment>
<dbReference type="GO" id="GO:0070182">
    <property type="term" value="F:DNA polymerase binding"/>
    <property type="evidence" value="ECO:0007669"/>
    <property type="project" value="TreeGrafter"/>
</dbReference>
<organism evidence="7 8">
    <name type="scientific">Phtheirospermum japonicum</name>
    <dbReference type="NCBI Taxonomy" id="374723"/>
    <lineage>
        <taxon>Eukaryota</taxon>
        <taxon>Viridiplantae</taxon>
        <taxon>Streptophyta</taxon>
        <taxon>Embryophyta</taxon>
        <taxon>Tracheophyta</taxon>
        <taxon>Spermatophyta</taxon>
        <taxon>Magnoliopsida</taxon>
        <taxon>eudicotyledons</taxon>
        <taxon>Gunneridae</taxon>
        <taxon>Pentapetalae</taxon>
        <taxon>asterids</taxon>
        <taxon>lamiids</taxon>
        <taxon>Lamiales</taxon>
        <taxon>Orobanchaceae</taxon>
        <taxon>Orobanchaceae incertae sedis</taxon>
        <taxon>Phtheirospermum</taxon>
    </lineage>
</organism>
<dbReference type="GO" id="GO:0000793">
    <property type="term" value="C:condensed chromosome"/>
    <property type="evidence" value="ECO:0007669"/>
    <property type="project" value="TreeGrafter"/>
</dbReference>
<feature type="region of interest" description="Disordered" evidence="6">
    <location>
        <begin position="1"/>
        <end position="55"/>
    </location>
</feature>
<dbReference type="PANTHER" id="PTHR32086">
    <property type="entry name" value="FANCONI ANEMIA GROUP D2 PROTEIN"/>
    <property type="match status" value="1"/>
</dbReference>
<evidence type="ECO:0000256" key="5">
    <source>
        <dbReference type="ARBA" id="ARBA00093456"/>
    </source>
</evidence>
<feature type="compositionally biased region" description="Low complexity" evidence="6">
    <location>
        <begin position="21"/>
        <end position="37"/>
    </location>
</feature>
<evidence type="ECO:0000256" key="6">
    <source>
        <dbReference type="SAM" id="MobiDB-lite"/>
    </source>
</evidence>
<evidence type="ECO:0000256" key="3">
    <source>
        <dbReference type="ARBA" id="ARBA00022843"/>
    </source>
</evidence>
<dbReference type="GO" id="GO:0005634">
    <property type="term" value="C:nucleus"/>
    <property type="evidence" value="ECO:0007669"/>
    <property type="project" value="UniProtKB-SubCell"/>
</dbReference>
<dbReference type="GO" id="GO:1990918">
    <property type="term" value="P:double-strand break repair involved in meiotic recombination"/>
    <property type="evidence" value="ECO:0007669"/>
    <property type="project" value="TreeGrafter"/>
</dbReference>
<feature type="region of interest" description="Disordered" evidence="6">
    <location>
        <begin position="880"/>
        <end position="912"/>
    </location>
</feature>